<evidence type="ECO:0000256" key="4">
    <source>
        <dbReference type="ARBA" id="ARBA00008391"/>
    </source>
</evidence>
<evidence type="ECO:0000256" key="2">
    <source>
        <dbReference type="ARBA" id="ARBA00004496"/>
    </source>
</evidence>
<dbReference type="PANTHER" id="PTHR43340:SF1">
    <property type="entry name" value="HYPOXANTHINE PHOSPHORIBOSYLTRANSFERASE"/>
    <property type="match status" value="1"/>
</dbReference>
<dbReference type="PANTHER" id="PTHR43340">
    <property type="entry name" value="HYPOXANTHINE-GUANINE PHOSPHORIBOSYLTRANSFERASE"/>
    <property type="match status" value="1"/>
</dbReference>
<evidence type="ECO:0000256" key="6">
    <source>
        <dbReference type="ARBA" id="ARBA00022490"/>
    </source>
</evidence>
<dbReference type="GO" id="GO:0000166">
    <property type="term" value="F:nucleotide binding"/>
    <property type="evidence" value="ECO:0007669"/>
    <property type="project" value="UniProtKB-KW"/>
</dbReference>
<dbReference type="SUPFAM" id="SSF53271">
    <property type="entry name" value="PRTase-like"/>
    <property type="match status" value="1"/>
</dbReference>
<keyword evidence="7 15" id="KW-0328">Glycosyltransferase</keyword>
<comment type="similarity">
    <text evidence="4 15">Belongs to the purine/pyrimidine phosphoribosyltransferase family.</text>
</comment>
<dbReference type="GO" id="GO:0006166">
    <property type="term" value="P:purine ribonucleoside salvage"/>
    <property type="evidence" value="ECO:0007669"/>
    <property type="project" value="UniProtKB-KW"/>
</dbReference>
<evidence type="ECO:0000313" key="17">
    <source>
        <dbReference type="EMBL" id="TCJ14466.1"/>
    </source>
</evidence>
<dbReference type="CDD" id="cd06223">
    <property type="entry name" value="PRTases_typeI"/>
    <property type="match status" value="1"/>
</dbReference>
<dbReference type="Gene3D" id="3.40.50.2020">
    <property type="match status" value="1"/>
</dbReference>
<keyword evidence="10 15" id="KW-0660">Purine salvage</keyword>
<dbReference type="Proteomes" id="UP000295334">
    <property type="component" value="Unassembled WGS sequence"/>
</dbReference>
<comment type="caution">
    <text evidence="17">The sequence shown here is derived from an EMBL/GenBank/DDBJ whole genome shotgun (WGS) entry which is preliminary data.</text>
</comment>
<keyword evidence="8 15" id="KW-0808">Transferase</keyword>
<dbReference type="GO" id="GO:0005829">
    <property type="term" value="C:cytosol"/>
    <property type="evidence" value="ECO:0007669"/>
    <property type="project" value="TreeGrafter"/>
</dbReference>
<dbReference type="InterPro" id="IPR000836">
    <property type="entry name" value="PRTase_dom"/>
</dbReference>
<feature type="domain" description="Phosphoribosyltransferase" evidence="16">
    <location>
        <begin position="12"/>
        <end position="167"/>
    </location>
</feature>
<evidence type="ECO:0000256" key="15">
    <source>
        <dbReference type="RuleBase" id="RU364099"/>
    </source>
</evidence>
<proteinExistence type="inferred from homology"/>
<protein>
    <recommendedName>
        <fullName evidence="5 15">Hypoxanthine phosphoribosyltransferase</fullName>
        <ecNumber evidence="5 15">2.4.2.8</ecNumber>
    </recommendedName>
</protein>
<dbReference type="GO" id="GO:0006178">
    <property type="term" value="P:guanine salvage"/>
    <property type="evidence" value="ECO:0007669"/>
    <property type="project" value="TreeGrafter"/>
</dbReference>
<comment type="catalytic activity">
    <reaction evidence="13">
        <text>GMP + diphosphate = guanine + 5-phospho-alpha-D-ribose 1-diphosphate</text>
        <dbReference type="Rhea" id="RHEA:25424"/>
        <dbReference type="ChEBI" id="CHEBI:16235"/>
        <dbReference type="ChEBI" id="CHEBI:33019"/>
        <dbReference type="ChEBI" id="CHEBI:58017"/>
        <dbReference type="ChEBI" id="CHEBI:58115"/>
        <dbReference type="EC" id="2.4.2.8"/>
    </reaction>
    <physiologicalReaction direction="right-to-left" evidence="13">
        <dbReference type="Rhea" id="RHEA:25426"/>
    </physiologicalReaction>
</comment>
<evidence type="ECO:0000256" key="11">
    <source>
        <dbReference type="ARBA" id="ARBA00022741"/>
    </source>
</evidence>
<evidence type="ECO:0000256" key="7">
    <source>
        <dbReference type="ARBA" id="ARBA00022676"/>
    </source>
</evidence>
<dbReference type="GO" id="GO:0052657">
    <property type="term" value="F:guanine phosphoribosyltransferase activity"/>
    <property type="evidence" value="ECO:0007669"/>
    <property type="project" value="RHEA"/>
</dbReference>
<dbReference type="OrthoDB" id="9802824at2"/>
<gene>
    <name evidence="17" type="primary">hpt</name>
    <name evidence="17" type="ORF">EPD60_10785</name>
</gene>
<dbReference type="InterPro" id="IPR029057">
    <property type="entry name" value="PRTase-like"/>
</dbReference>
<comment type="subcellular location">
    <subcellularLocation>
        <location evidence="2 15">Cytoplasm</location>
    </subcellularLocation>
</comment>
<dbReference type="UniPathway" id="UPA00591">
    <property type="reaction ID" value="UER00648"/>
</dbReference>
<reference evidence="17 18" key="1">
    <citation type="submission" date="2019-03" db="EMBL/GenBank/DDBJ databases">
        <authorList>
            <person name="Kim M.K.M."/>
        </authorList>
    </citation>
    <scope>NUCLEOTIDE SEQUENCE [LARGE SCALE GENOMIC DNA]</scope>
    <source>
        <strain evidence="17 18">17J68-12</strain>
    </source>
</reference>
<dbReference type="GO" id="GO:0000287">
    <property type="term" value="F:magnesium ion binding"/>
    <property type="evidence" value="ECO:0007669"/>
    <property type="project" value="TreeGrafter"/>
</dbReference>
<dbReference type="NCBIfam" id="TIGR01203">
    <property type="entry name" value="HGPRTase"/>
    <property type="match status" value="1"/>
</dbReference>
<evidence type="ECO:0000256" key="3">
    <source>
        <dbReference type="ARBA" id="ARBA00004669"/>
    </source>
</evidence>
<keyword evidence="12 15" id="KW-0460">Magnesium</keyword>
<dbReference type="InterPro" id="IPR050408">
    <property type="entry name" value="HGPRT"/>
</dbReference>
<comment type="cofactor">
    <cofactor evidence="1 15">
        <name>Mg(2+)</name>
        <dbReference type="ChEBI" id="CHEBI:18420"/>
    </cofactor>
</comment>
<evidence type="ECO:0000256" key="14">
    <source>
        <dbReference type="ARBA" id="ARBA00049402"/>
    </source>
</evidence>
<comment type="pathway">
    <text evidence="3 15">Purine metabolism; IMP biosynthesis via salvage pathway; IMP from hypoxanthine: step 1/1.</text>
</comment>
<comment type="catalytic activity">
    <reaction evidence="14">
        <text>IMP + diphosphate = hypoxanthine + 5-phospho-alpha-D-ribose 1-diphosphate</text>
        <dbReference type="Rhea" id="RHEA:17973"/>
        <dbReference type="ChEBI" id="CHEBI:17368"/>
        <dbReference type="ChEBI" id="CHEBI:33019"/>
        <dbReference type="ChEBI" id="CHEBI:58017"/>
        <dbReference type="ChEBI" id="CHEBI:58053"/>
        <dbReference type="EC" id="2.4.2.8"/>
    </reaction>
    <physiologicalReaction direction="right-to-left" evidence="14">
        <dbReference type="Rhea" id="RHEA:17975"/>
    </physiologicalReaction>
</comment>
<dbReference type="GO" id="GO:0032264">
    <property type="term" value="P:IMP salvage"/>
    <property type="evidence" value="ECO:0007669"/>
    <property type="project" value="UniProtKB-UniPathway"/>
</dbReference>
<evidence type="ECO:0000256" key="10">
    <source>
        <dbReference type="ARBA" id="ARBA00022726"/>
    </source>
</evidence>
<keyword evidence="11 15" id="KW-0547">Nucleotide-binding</keyword>
<keyword evidence="6 15" id="KW-0963">Cytoplasm</keyword>
<evidence type="ECO:0000256" key="5">
    <source>
        <dbReference type="ARBA" id="ARBA00011895"/>
    </source>
</evidence>
<dbReference type="GO" id="GO:0032263">
    <property type="term" value="P:GMP salvage"/>
    <property type="evidence" value="ECO:0007669"/>
    <property type="project" value="TreeGrafter"/>
</dbReference>
<evidence type="ECO:0000256" key="13">
    <source>
        <dbReference type="ARBA" id="ARBA00048811"/>
    </source>
</evidence>
<evidence type="ECO:0000256" key="9">
    <source>
        <dbReference type="ARBA" id="ARBA00022723"/>
    </source>
</evidence>
<dbReference type="EMBL" id="SJZI01000042">
    <property type="protein sequence ID" value="TCJ14466.1"/>
    <property type="molecule type" value="Genomic_DNA"/>
</dbReference>
<dbReference type="RefSeq" id="WP_131449457.1">
    <property type="nucleotide sequence ID" value="NZ_SJZI01000042.1"/>
</dbReference>
<name>A0A4R1BBS6_9BACT</name>
<keyword evidence="9 15" id="KW-0479">Metal-binding</keyword>
<dbReference type="GO" id="GO:0004422">
    <property type="term" value="F:hypoxanthine phosphoribosyltransferase activity"/>
    <property type="evidence" value="ECO:0007669"/>
    <property type="project" value="InterPro"/>
</dbReference>
<dbReference type="AlphaFoldDB" id="A0A4R1BBS6"/>
<evidence type="ECO:0000256" key="1">
    <source>
        <dbReference type="ARBA" id="ARBA00001946"/>
    </source>
</evidence>
<dbReference type="Pfam" id="PF00156">
    <property type="entry name" value="Pribosyltran"/>
    <property type="match status" value="1"/>
</dbReference>
<dbReference type="GO" id="GO:0046100">
    <property type="term" value="P:hypoxanthine metabolic process"/>
    <property type="evidence" value="ECO:0007669"/>
    <property type="project" value="TreeGrafter"/>
</dbReference>
<dbReference type="EC" id="2.4.2.8" evidence="5 15"/>
<accession>A0A4R1BBS6</accession>
<evidence type="ECO:0000259" key="16">
    <source>
        <dbReference type="Pfam" id="PF00156"/>
    </source>
</evidence>
<organism evidence="17 18">
    <name type="scientific">Flaviaesturariibacter flavus</name>
    <dbReference type="NCBI Taxonomy" id="2502780"/>
    <lineage>
        <taxon>Bacteria</taxon>
        <taxon>Pseudomonadati</taxon>
        <taxon>Bacteroidota</taxon>
        <taxon>Chitinophagia</taxon>
        <taxon>Chitinophagales</taxon>
        <taxon>Chitinophagaceae</taxon>
        <taxon>Flaviaestuariibacter</taxon>
    </lineage>
</organism>
<keyword evidence="18" id="KW-1185">Reference proteome</keyword>
<dbReference type="InterPro" id="IPR005904">
    <property type="entry name" value="Hxn_phspho_trans"/>
</dbReference>
<sequence>MTPVTLHDKTFDSYLSEQTIKERVRELAAQISKDYAGNKGKQSVLFIGILNGAFMFASDLFKELSIDAEISFIKLASYSGTKSTGKVVTAIGLDQDLFGRDIIIIEDIVDTGKTLHEFLPKLQHSQPASLRIATLLHKPEATQYELTLDYVGFAIPNKFVVGYGLDYDGLGRNLREIYQLSGNE</sequence>
<evidence type="ECO:0000256" key="8">
    <source>
        <dbReference type="ARBA" id="ARBA00022679"/>
    </source>
</evidence>
<evidence type="ECO:0000256" key="12">
    <source>
        <dbReference type="ARBA" id="ARBA00022842"/>
    </source>
</evidence>
<evidence type="ECO:0000313" key="18">
    <source>
        <dbReference type="Proteomes" id="UP000295334"/>
    </source>
</evidence>